<dbReference type="HAMAP" id="MF_00013">
    <property type="entry name" value="LipB"/>
    <property type="match status" value="1"/>
</dbReference>
<dbReference type="PANTHER" id="PTHR10993">
    <property type="entry name" value="OCTANOYLTRANSFERASE"/>
    <property type="match status" value="1"/>
</dbReference>
<dbReference type="InterPro" id="IPR045864">
    <property type="entry name" value="aa-tRNA-synth_II/BPL/LPL"/>
</dbReference>
<accession>A0A381N7Z3</accession>
<dbReference type="CDD" id="cd16444">
    <property type="entry name" value="LipB"/>
    <property type="match status" value="1"/>
</dbReference>
<dbReference type="PANTHER" id="PTHR10993:SF7">
    <property type="entry name" value="LIPOYLTRANSFERASE 2, MITOCHONDRIAL-RELATED"/>
    <property type="match status" value="1"/>
</dbReference>
<dbReference type="PIRSF" id="PIRSF016262">
    <property type="entry name" value="LPLase"/>
    <property type="match status" value="1"/>
</dbReference>
<reference evidence="6" key="1">
    <citation type="submission" date="2018-05" db="EMBL/GenBank/DDBJ databases">
        <authorList>
            <person name="Lanie J.A."/>
            <person name="Ng W.-L."/>
            <person name="Kazmierczak K.M."/>
            <person name="Andrzejewski T.M."/>
            <person name="Davidsen T.M."/>
            <person name="Wayne K.J."/>
            <person name="Tettelin H."/>
            <person name="Glass J.I."/>
            <person name="Rusch D."/>
            <person name="Podicherti R."/>
            <person name="Tsui H.-C.T."/>
            <person name="Winkler M.E."/>
        </authorList>
    </citation>
    <scope>NUCLEOTIDE SEQUENCE</scope>
</reference>
<evidence type="ECO:0000256" key="4">
    <source>
        <dbReference type="ARBA" id="ARBA00023315"/>
    </source>
</evidence>
<dbReference type="SUPFAM" id="SSF55681">
    <property type="entry name" value="Class II aaRS and biotin synthetases"/>
    <property type="match status" value="1"/>
</dbReference>
<dbReference type="InterPro" id="IPR004143">
    <property type="entry name" value="BPL_LPL_catalytic"/>
</dbReference>
<dbReference type="InterPro" id="IPR000544">
    <property type="entry name" value="Octanoyltransferase"/>
</dbReference>
<dbReference type="EC" id="2.3.1.181" evidence="2"/>
<dbReference type="NCBIfam" id="NF010925">
    <property type="entry name" value="PRK14345.1"/>
    <property type="match status" value="1"/>
</dbReference>
<evidence type="ECO:0000256" key="2">
    <source>
        <dbReference type="ARBA" id="ARBA00012334"/>
    </source>
</evidence>
<dbReference type="GO" id="GO:0033819">
    <property type="term" value="F:lipoyl(octanoyl) transferase activity"/>
    <property type="evidence" value="ECO:0007669"/>
    <property type="project" value="UniProtKB-EC"/>
</dbReference>
<protein>
    <recommendedName>
        <fullName evidence="2">lipoyl(octanoyl) transferase</fullName>
        <ecNumber evidence="2">2.3.1.181</ecNumber>
    </recommendedName>
</protein>
<dbReference type="PROSITE" id="PS51733">
    <property type="entry name" value="BPL_LPL_CATALYTIC"/>
    <property type="match status" value="1"/>
</dbReference>
<dbReference type="PROSITE" id="PS01313">
    <property type="entry name" value="LIPB"/>
    <property type="match status" value="1"/>
</dbReference>
<gene>
    <name evidence="6" type="ORF">METZ01_LOCUS2547</name>
</gene>
<organism evidence="6">
    <name type="scientific">marine metagenome</name>
    <dbReference type="NCBI Taxonomy" id="408172"/>
    <lineage>
        <taxon>unclassified sequences</taxon>
        <taxon>metagenomes</taxon>
        <taxon>ecological metagenomes</taxon>
    </lineage>
</organism>
<dbReference type="UniPathway" id="UPA00538">
    <property type="reaction ID" value="UER00592"/>
</dbReference>
<dbReference type="Gene3D" id="3.30.930.10">
    <property type="entry name" value="Bira Bifunctional Protein, Domain 2"/>
    <property type="match status" value="1"/>
</dbReference>
<feature type="domain" description="BPL/LPL catalytic" evidence="5">
    <location>
        <begin position="35"/>
        <end position="219"/>
    </location>
</feature>
<dbReference type="AlphaFoldDB" id="A0A381N7Z3"/>
<proteinExistence type="inferred from homology"/>
<dbReference type="NCBIfam" id="TIGR00214">
    <property type="entry name" value="lipB"/>
    <property type="match status" value="1"/>
</dbReference>
<sequence length="223" mass="24288">MTNGLPRLAVRSLGVVSYPEALKVQQDLVSARQAGTVRDQLLLLEHPAVITVGASGRRYPEHLLASRAELRRLGITVHNVSRGGDMTYHGPGQLVGYSVLDLKPDRCDVHRYVRDLEEVLIRAVAAFGVQAMRIEGMTGVWVGGEKLAAIGVRLSRWVTSHGFALNLSTNLDHFRLIVPCGLSGRGVTSLERLTGVRLIRTDVEKVVAVEFAAVFGRSICSVD</sequence>
<keyword evidence="3" id="KW-0808">Transferase</keyword>
<comment type="pathway">
    <text evidence="1">Protein modification; protein lipoylation via endogenous pathway; protein N(6)-(lipoyl)lysine from octanoyl-[acyl-carrier-protein]: step 1/2.</text>
</comment>
<evidence type="ECO:0000259" key="5">
    <source>
        <dbReference type="PROSITE" id="PS51733"/>
    </source>
</evidence>
<evidence type="ECO:0000256" key="3">
    <source>
        <dbReference type="ARBA" id="ARBA00022679"/>
    </source>
</evidence>
<name>A0A381N7Z3_9ZZZZ</name>
<evidence type="ECO:0000256" key="1">
    <source>
        <dbReference type="ARBA" id="ARBA00004821"/>
    </source>
</evidence>
<evidence type="ECO:0000313" key="6">
    <source>
        <dbReference type="EMBL" id="SUZ49693.1"/>
    </source>
</evidence>
<dbReference type="InterPro" id="IPR020605">
    <property type="entry name" value="Octanoyltransferase_CS"/>
</dbReference>
<dbReference type="Pfam" id="PF21948">
    <property type="entry name" value="LplA-B_cat"/>
    <property type="match status" value="1"/>
</dbReference>
<keyword evidence="4" id="KW-0012">Acyltransferase</keyword>
<dbReference type="EMBL" id="UINC01000131">
    <property type="protein sequence ID" value="SUZ49693.1"/>
    <property type="molecule type" value="Genomic_DNA"/>
</dbReference>
<dbReference type="GO" id="GO:0009249">
    <property type="term" value="P:protein lipoylation"/>
    <property type="evidence" value="ECO:0007669"/>
    <property type="project" value="InterPro"/>
</dbReference>